<name>A0ABN1J2R3_9CLOT</name>
<organism evidence="7 8">
    <name type="scientific">Clostridium malenominatum</name>
    <dbReference type="NCBI Taxonomy" id="1539"/>
    <lineage>
        <taxon>Bacteria</taxon>
        <taxon>Bacillati</taxon>
        <taxon>Bacillota</taxon>
        <taxon>Clostridia</taxon>
        <taxon>Eubacteriales</taxon>
        <taxon>Clostridiaceae</taxon>
        <taxon>Clostridium</taxon>
    </lineage>
</organism>
<feature type="transmembrane region" description="Helical" evidence="5">
    <location>
        <begin position="681"/>
        <end position="703"/>
    </location>
</feature>
<dbReference type="Proteomes" id="UP001500339">
    <property type="component" value="Unassembled WGS sequence"/>
</dbReference>
<evidence type="ECO:0000256" key="5">
    <source>
        <dbReference type="SAM" id="Phobius"/>
    </source>
</evidence>
<feature type="domain" description="ABC-2 type transporter transmembrane" evidence="6">
    <location>
        <begin position="27"/>
        <end position="166"/>
    </location>
</feature>
<evidence type="ECO:0000256" key="2">
    <source>
        <dbReference type="ARBA" id="ARBA00022692"/>
    </source>
</evidence>
<dbReference type="InterPro" id="IPR017501">
    <property type="entry name" value="Phage_infect_YhgE_C"/>
</dbReference>
<evidence type="ECO:0000256" key="4">
    <source>
        <dbReference type="ARBA" id="ARBA00023136"/>
    </source>
</evidence>
<proteinExistence type="predicted"/>
<feature type="transmembrane region" description="Helical" evidence="5">
    <location>
        <begin position="798"/>
        <end position="815"/>
    </location>
</feature>
<keyword evidence="2 5" id="KW-0812">Transmembrane</keyword>
<dbReference type="InterPro" id="IPR023908">
    <property type="entry name" value="xxxLxxG_rpt"/>
</dbReference>
<feature type="transmembrane region" description="Helical" evidence="5">
    <location>
        <begin position="641"/>
        <end position="661"/>
    </location>
</feature>
<evidence type="ECO:0000256" key="1">
    <source>
        <dbReference type="ARBA" id="ARBA00004141"/>
    </source>
</evidence>
<keyword evidence="3 5" id="KW-1133">Transmembrane helix</keyword>
<dbReference type="InterPro" id="IPR017500">
    <property type="entry name" value="Phage_infect_YhgE_N"/>
</dbReference>
<keyword evidence="4 5" id="KW-0472">Membrane</keyword>
<evidence type="ECO:0000313" key="7">
    <source>
        <dbReference type="EMBL" id="GAA0726994.1"/>
    </source>
</evidence>
<dbReference type="NCBIfam" id="TIGR03057">
    <property type="entry name" value="xxxLxxG_by_4"/>
    <property type="match status" value="2"/>
</dbReference>
<evidence type="ECO:0000313" key="8">
    <source>
        <dbReference type="Proteomes" id="UP001500339"/>
    </source>
</evidence>
<dbReference type="RefSeq" id="WP_343770020.1">
    <property type="nucleotide sequence ID" value="NZ_BAAACF010000003.1"/>
</dbReference>
<comment type="subcellular location">
    <subcellularLocation>
        <location evidence="1">Membrane</location>
        <topology evidence="1">Multi-pass membrane protein</topology>
    </subcellularLocation>
</comment>
<feature type="domain" description="ABC-2 type transporter transmembrane" evidence="6">
    <location>
        <begin position="599"/>
        <end position="813"/>
    </location>
</feature>
<feature type="transmembrane region" description="Helical" evidence="5">
    <location>
        <begin position="740"/>
        <end position="759"/>
    </location>
</feature>
<reference evidence="7 8" key="1">
    <citation type="journal article" date="2019" name="Int. J. Syst. Evol. Microbiol.">
        <title>The Global Catalogue of Microorganisms (GCM) 10K type strain sequencing project: providing services to taxonomists for standard genome sequencing and annotation.</title>
        <authorList>
            <consortium name="The Broad Institute Genomics Platform"/>
            <consortium name="The Broad Institute Genome Sequencing Center for Infectious Disease"/>
            <person name="Wu L."/>
            <person name="Ma J."/>
        </authorList>
    </citation>
    <scope>NUCLEOTIDE SEQUENCE [LARGE SCALE GENOMIC DNA]</scope>
    <source>
        <strain evidence="7 8">JCM 1405</strain>
    </source>
</reference>
<evidence type="ECO:0000259" key="6">
    <source>
        <dbReference type="Pfam" id="PF12698"/>
    </source>
</evidence>
<dbReference type="NCBIfam" id="TIGR03061">
    <property type="entry name" value="pip_yhgE_Nterm"/>
    <property type="match status" value="1"/>
</dbReference>
<feature type="transmembrane region" description="Helical" evidence="5">
    <location>
        <begin position="20"/>
        <end position="43"/>
    </location>
</feature>
<dbReference type="InterPro" id="IPR051328">
    <property type="entry name" value="T7SS_ABC-Transporter"/>
</dbReference>
<dbReference type="Gene3D" id="1.10.287.950">
    <property type="entry name" value="Methyl-accepting chemotaxis protein"/>
    <property type="match status" value="1"/>
</dbReference>
<feature type="transmembrane region" description="Helical" evidence="5">
    <location>
        <begin position="709"/>
        <end position="733"/>
    </location>
</feature>
<dbReference type="Pfam" id="PF12698">
    <property type="entry name" value="ABC2_membrane_3"/>
    <property type="match status" value="2"/>
</dbReference>
<gene>
    <name evidence="7" type="ORF">GCM10008905_24110</name>
</gene>
<comment type="caution">
    <text evidence="7">The sequence shown here is derived from an EMBL/GenBank/DDBJ whole genome shotgun (WGS) entry which is preliminary data.</text>
</comment>
<evidence type="ECO:0000256" key="3">
    <source>
        <dbReference type="ARBA" id="ARBA00022989"/>
    </source>
</evidence>
<accession>A0ABN1J2R3</accession>
<dbReference type="NCBIfam" id="TIGR03062">
    <property type="entry name" value="pip_yhgE_Cterm"/>
    <property type="match status" value="1"/>
</dbReference>
<dbReference type="InterPro" id="IPR013525">
    <property type="entry name" value="ABC2_TM"/>
</dbReference>
<dbReference type="PANTHER" id="PTHR43077:SF5">
    <property type="entry name" value="PHAGE INFECTION PROTEIN"/>
    <property type="match status" value="1"/>
</dbReference>
<sequence>MNFLKVAKRDISSIFKNRFIRVSVTAIIIVPLLYSLLYLYAFWDPYNRLHDMPVAVVNMDKGSIKDNEEVNYGKNVVDNLKGNDKIGWKFVSIDEAEKGLKAKKGYYAMFVIPEDFSKKIISAKDGKPEQPEIIYTSNDKKNFLAAQINGKVSGELKAEIVKSITKEYTKATFDSLFELKDGLNKAADGSTQLKDGMIKAQEGTEKLKGGVVEFKKNVPTMEEGVRKLYNGSSELSNGLKLFKVNLDKLTRLSSKGSLEALKNPNTIKGAETLMKDAVVLKDADTSILEIVPGIMTPQNIQVLGKVALDFKEIDINSLTNIPEIKTLTKAENMANVNKLLKDTESLSTIDMNKMLPLMSMLNNSDKLVSLLDSLEKLGNADASLNDLALMQNQVKENTALINNVKTSLSKENVEYLNNILPQLATLKGDLDKNGESLTAVKSLVNKVSTDKNMQASLDKLQVLQQDLNTAKPIILAIQKNITPEQMKNLANGPKLLNQLLKMQKDLKDNEKLLQVAQNALTEDNIKMAESLIAVMPTVSEGVNKLYNGSLALNGGLKELNEKVPQLSEGVSKLYNGTDELYTGMTKLTEGSEELSDKLKEGSDKINKNLVNNSDTMGKFVSEPVIMAEKPIYAVKNYGSGFAPYFIPLSLWVGVIMMFFIITDKVDADVEAGPVSIVAGKFLSYGFIGLLQSVLASIIVLALGLKPDNIPLYFAFNIFMSFVFIAIIQCLIFLLGQAGRLLSIVLLIFQLTSCAGTFPLEIVPRLFKVLNPLMPFTYCVSGLREVISGVDYSILGKDIAVLGGMLVVFFIISIMLKEHADKVQLKVQGEMNNISK</sequence>
<dbReference type="PANTHER" id="PTHR43077">
    <property type="entry name" value="TRANSPORT PERMEASE YVFS-RELATED"/>
    <property type="match status" value="1"/>
</dbReference>
<dbReference type="Gene3D" id="3.40.1710.10">
    <property type="entry name" value="abc type-2 transporter like domain"/>
    <property type="match status" value="1"/>
</dbReference>
<keyword evidence="8" id="KW-1185">Reference proteome</keyword>
<dbReference type="EMBL" id="BAAACF010000003">
    <property type="protein sequence ID" value="GAA0726994.1"/>
    <property type="molecule type" value="Genomic_DNA"/>
</dbReference>
<protein>
    <submittedName>
        <fullName evidence="7">YhgE/Pip domain-containing protein</fullName>
    </submittedName>
</protein>